<dbReference type="Proteomes" id="UP001216139">
    <property type="component" value="Chromosome"/>
</dbReference>
<gene>
    <name evidence="1" type="ORF">PQO05_19950</name>
</gene>
<evidence type="ECO:0000313" key="1">
    <source>
        <dbReference type="EMBL" id="WCT11014.1"/>
    </source>
</evidence>
<protein>
    <submittedName>
        <fullName evidence="1">Uncharacterized protein</fullName>
    </submittedName>
</protein>
<name>A0ABY7T424_9SPHI</name>
<accession>A0ABY7T424</accession>
<sequence>MNFNKQQKANTAINSLGFTSVLTQQNVEFFNVNLDSDNEAFVDYNLIKKKAITGDRLAKEMLSSIDSFMKNLFNFAHFQHSIKLNTLLSGLGETNHTSLGFSIRQIRGKAVGNVLKVAIQGQIEHLMESLKQGNFTPNSFYFGLDNIGADRTSDILVGIVKQQLIDFTGIIAQKYNLPTKSFSVPNVYNSTSGLWENVICDLPHFNGRSIILLPKFVISNRKFGEKAFRRFMSFAFEKYVKNDSAYADLIKNIDKGLTKKEYKEFLKRNGIPEKEEFRKFIKKISGLINDFEISYSDDIDFLSDSELELIVLESISKQ</sequence>
<proteinExistence type="predicted"/>
<dbReference type="EMBL" id="CP117167">
    <property type="protein sequence ID" value="WCT11014.1"/>
    <property type="molecule type" value="Genomic_DNA"/>
</dbReference>
<evidence type="ECO:0000313" key="2">
    <source>
        <dbReference type="Proteomes" id="UP001216139"/>
    </source>
</evidence>
<dbReference type="RefSeq" id="WP_273629201.1">
    <property type="nucleotide sequence ID" value="NZ_CP117167.1"/>
</dbReference>
<organism evidence="1 2">
    <name type="scientific">Mucilaginibacter jinjuensis</name>
    <dbReference type="NCBI Taxonomy" id="1176721"/>
    <lineage>
        <taxon>Bacteria</taxon>
        <taxon>Pseudomonadati</taxon>
        <taxon>Bacteroidota</taxon>
        <taxon>Sphingobacteriia</taxon>
        <taxon>Sphingobacteriales</taxon>
        <taxon>Sphingobacteriaceae</taxon>
        <taxon>Mucilaginibacter</taxon>
    </lineage>
</organism>
<reference evidence="1 2" key="1">
    <citation type="submission" date="2023-02" db="EMBL/GenBank/DDBJ databases">
        <title>Genome sequence of Mucilaginibacter jinjuensis strain KACC 16571.</title>
        <authorList>
            <person name="Kim S."/>
            <person name="Heo J."/>
            <person name="Kwon S.-W."/>
        </authorList>
    </citation>
    <scope>NUCLEOTIDE SEQUENCE [LARGE SCALE GENOMIC DNA]</scope>
    <source>
        <strain evidence="1 2">KACC 16571</strain>
    </source>
</reference>
<keyword evidence="2" id="KW-1185">Reference proteome</keyword>